<dbReference type="OrthoDB" id="3192989at2759"/>
<evidence type="ECO:0000259" key="1">
    <source>
        <dbReference type="Pfam" id="PF18803"/>
    </source>
</evidence>
<dbReference type="EMBL" id="KN832586">
    <property type="protein sequence ID" value="KII83049.1"/>
    <property type="molecule type" value="Genomic_DNA"/>
</dbReference>
<dbReference type="InterPro" id="IPR040521">
    <property type="entry name" value="KDZ"/>
</dbReference>
<dbReference type="AlphaFoldDB" id="A0A0C9T1J1"/>
<dbReference type="InterPro" id="IPR041457">
    <property type="entry name" value="CxC2_KDZ-assoc"/>
</dbReference>
<gene>
    <name evidence="2" type="ORF">PLICRDRAFT_119895</name>
</gene>
<proteinExistence type="predicted"/>
<dbReference type="Pfam" id="PF18803">
    <property type="entry name" value="CxC2"/>
    <property type="match status" value="1"/>
</dbReference>
<evidence type="ECO:0000313" key="2">
    <source>
        <dbReference type="EMBL" id="KII83049.1"/>
    </source>
</evidence>
<keyword evidence="3" id="KW-1185">Reference proteome</keyword>
<sequence>MLIYEQDAPLKTWIQFREQYLDETLCLEGRGTPRKSPTCPGCHLKTACYRCRDCYGGSLVCLECTVTRHRRLPLHIVEKWNGSHFHTVPLRQLGLRIQLGHPVGEGCPFKKPGPRDFVVIHLNGLHNIGINFCECPGQAAPFAQVLRAGWWPATPLEPQTCATMETLRLFQVVNLQGKISAFDFYRALEKATDGWDLTKLPDRLAAWTLMIREWRHVKGAKRAGRGHDPSGIAGTRKGELATLCCACPLPNINLPEDWSRAPPSKAYLYRLILGHDANFRLANRMRSTEQADPSLCPGGAYFVDTGPYAAFLKNYTHDKEISNCVAFAALMLANLKRTKGIASSGVGGVSCGRHELFCPNGLGDLQKGERCVIIRSVLFTVLMVLPPGMQSCTIPPPLHSCYWRWTSSLYSKWPIVFLDLSP</sequence>
<dbReference type="Proteomes" id="UP000053263">
    <property type="component" value="Unassembled WGS sequence"/>
</dbReference>
<name>A0A0C9T1J1_PLICR</name>
<protein>
    <recommendedName>
        <fullName evidence="1">CxC2-like cysteine cluster KDZ transposase-associated domain-containing protein</fullName>
    </recommendedName>
</protein>
<dbReference type="HOGENOM" id="CLU_003703_12_0_1"/>
<reference evidence="2 3" key="1">
    <citation type="submission" date="2014-06" db="EMBL/GenBank/DDBJ databases">
        <title>Evolutionary Origins and Diversification of the Mycorrhizal Mutualists.</title>
        <authorList>
            <consortium name="DOE Joint Genome Institute"/>
            <consortium name="Mycorrhizal Genomics Consortium"/>
            <person name="Kohler A."/>
            <person name="Kuo A."/>
            <person name="Nagy L.G."/>
            <person name="Floudas D."/>
            <person name="Copeland A."/>
            <person name="Barry K.W."/>
            <person name="Cichocki N."/>
            <person name="Veneault-Fourrey C."/>
            <person name="LaButti K."/>
            <person name="Lindquist E.A."/>
            <person name="Lipzen A."/>
            <person name="Lundell T."/>
            <person name="Morin E."/>
            <person name="Murat C."/>
            <person name="Riley R."/>
            <person name="Ohm R."/>
            <person name="Sun H."/>
            <person name="Tunlid A."/>
            <person name="Henrissat B."/>
            <person name="Grigoriev I.V."/>
            <person name="Hibbett D.S."/>
            <person name="Martin F."/>
        </authorList>
    </citation>
    <scope>NUCLEOTIDE SEQUENCE [LARGE SCALE GENOMIC DNA]</scope>
    <source>
        <strain evidence="2 3">FD-325 SS-3</strain>
    </source>
</reference>
<dbReference type="Pfam" id="PF18758">
    <property type="entry name" value="KDZ"/>
    <property type="match status" value="1"/>
</dbReference>
<organism evidence="2 3">
    <name type="scientific">Plicaturopsis crispa FD-325 SS-3</name>
    <dbReference type="NCBI Taxonomy" id="944288"/>
    <lineage>
        <taxon>Eukaryota</taxon>
        <taxon>Fungi</taxon>
        <taxon>Dikarya</taxon>
        <taxon>Basidiomycota</taxon>
        <taxon>Agaricomycotina</taxon>
        <taxon>Agaricomycetes</taxon>
        <taxon>Agaricomycetidae</taxon>
        <taxon>Amylocorticiales</taxon>
        <taxon>Amylocorticiaceae</taxon>
        <taxon>Plicatura</taxon>
        <taxon>Plicaturopsis crispa</taxon>
    </lineage>
</organism>
<evidence type="ECO:0000313" key="3">
    <source>
        <dbReference type="Proteomes" id="UP000053263"/>
    </source>
</evidence>
<feature type="domain" description="CxC2-like cysteine cluster KDZ transposase-associated" evidence="1">
    <location>
        <begin position="90"/>
        <end position="194"/>
    </location>
</feature>
<accession>A0A0C9T1J1</accession>